<keyword evidence="17" id="KW-1185">Reference proteome</keyword>
<dbReference type="SUPFAM" id="SSF53032">
    <property type="entry name" value="tRNA-intron endonuclease catalytic domain-like"/>
    <property type="match status" value="1"/>
</dbReference>
<evidence type="ECO:0000259" key="15">
    <source>
        <dbReference type="Pfam" id="PF26577"/>
    </source>
</evidence>
<comment type="caution">
    <text evidence="16">The sequence shown here is derived from an EMBL/GenBank/DDBJ whole genome shotgun (WGS) entry which is preliminary data.</text>
</comment>
<dbReference type="EC" id="4.6.1.16" evidence="3"/>
<dbReference type="GO" id="GO:0000213">
    <property type="term" value="F:tRNA-intron lyase activity"/>
    <property type="evidence" value="ECO:0007669"/>
    <property type="project" value="UniProtKB-EC"/>
</dbReference>
<dbReference type="PIRSF" id="PIRSF017250">
    <property type="entry name" value="tRNA_splic_SEN34"/>
    <property type="match status" value="1"/>
</dbReference>
<feature type="compositionally biased region" description="Pro residues" evidence="13">
    <location>
        <begin position="218"/>
        <end position="228"/>
    </location>
</feature>
<dbReference type="GO" id="GO:0005730">
    <property type="term" value="C:nucleolus"/>
    <property type="evidence" value="ECO:0007669"/>
    <property type="project" value="UniProtKB-SubCell"/>
</dbReference>
<keyword evidence="6" id="KW-0456">Lyase</keyword>
<evidence type="ECO:0000313" key="16">
    <source>
        <dbReference type="EMBL" id="TNY19806.1"/>
    </source>
</evidence>
<evidence type="ECO:0000259" key="14">
    <source>
        <dbReference type="Pfam" id="PF01974"/>
    </source>
</evidence>
<evidence type="ECO:0000256" key="6">
    <source>
        <dbReference type="ARBA" id="ARBA00023239"/>
    </source>
</evidence>
<feature type="domain" description="TSEN34 N-terminal" evidence="15">
    <location>
        <begin position="7"/>
        <end position="76"/>
    </location>
</feature>
<dbReference type="InterPro" id="IPR011856">
    <property type="entry name" value="tRNA_endonuc-like_dom_sf"/>
</dbReference>
<comment type="similarity">
    <text evidence="2">Belongs to the tRNA-intron endonuclease family.</text>
</comment>
<dbReference type="AlphaFoldDB" id="A0A5C5FU61"/>
<evidence type="ECO:0000256" key="10">
    <source>
        <dbReference type="ARBA" id="ARBA00070643"/>
    </source>
</evidence>
<keyword evidence="5" id="KW-0819">tRNA processing</keyword>
<dbReference type="CDD" id="cd22363">
    <property type="entry name" value="tRNA-intron_lyase_C"/>
    <property type="match status" value="1"/>
</dbReference>
<evidence type="ECO:0000256" key="9">
    <source>
        <dbReference type="ARBA" id="ARBA00064779"/>
    </source>
</evidence>
<dbReference type="Pfam" id="PF26577">
    <property type="entry name" value="TSEN34_N"/>
    <property type="match status" value="1"/>
</dbReference>
<proteinExistence type="inferred from homology"/>
<organism evidence="16 17">
    <name type="scientific">Rhodotorula diobovata</name>
    <dbReference type="NCBI Taxonomy" id="5288"/>
    <lineage>
        <taxon>Eukaryota</taxon>
        <taxon>Fungi</taxon>
        <taxon>Dikarya</taxon>
        <taxon>Basidiomycota</taxon>
        <taxon>Pucciniomycotina</taxon>
        <taxon>Microbotryomycetes</taxon>
        <taxon>Sporidiobolales</taxon>
        <taxon>Sporidiobolaceae</taxon>
        <taxon>Rhodotorula</taxon>
    </lineage>
</organism>
<dbReference type="PANTHER" id="PTHR13070">
    <property type="entry name" value="TRNA-SPLICING ENDONUCLEASE SUBUNIT SEN34-RELATED"/>
    <property type="match status" value="1"/>
</dbReference>
<feature type="active site" evidence="12">
    <location>
        <position position="309"/>
    </location>
</feature>
<dbReference type="GO" id="GO:0000379">
    <property type="term" value="P:tRNA-type intron splice site recognition and cleavage"/>
    <property type="evidence" value="ECO:0007669"/>
    <property type="project" value="InterPro"/>
</dbReference>
<comment type="subcellular location">
    <subcellularLocation>
        <location evidence="1">Nucleus</location>
        <location evidence="1">Nucleolus</location>
    </subcellularLocation>
</comment>
<feature type="active site" evidence="12">
    <location>
        <position position="317"/>
    </location>
</feature>
<evidence type="ECO:0000256" key="13">
    <source>
        <dbReference type="SAM" id="MobiDB-lite"/>
    </source>
</evidence>
<dbReference type="GO" id="GO:0000214">
    <property type="term" value="C:tRNA-intron endonuclease complex"/>
    <property type="evidence" value="ECO:0007669"/>
    <property type="project" value="InterPro"/>
</dbReference>
<name>A0A5C5FU61_9BASI</name>
<feature type="region of interest" description="Disordered" evidence="13">
    <location>
        <begin position="105"/>
        <end position="229"/>
    </location>
</feature>
<feature type="active site" evidence="12">
    <location>
        <position position="349"/>
    </location>
</feature>
<gene>
    <name evidence="16" type="ORF">DMC30DRAFT_422077</name>
</gene>
<feature type="compositionally biased region" description="Basic and acidic residues" evidence="13">
    <location>
        <begin position="110"/>
        <end position="147"/>
    </location>
</feature>
<dbReference type="InterPro" id="IPR059049">
    <property type="entry name" value="TSEN34_N"/>
</dbReference>
<dbReference type="Pfam" id="PF01974">
    <property type="entry name" value="tRNA_int_endo"/>
    <property type="match status" value="1"/>
</dbReference>
<dbReference type="EMBL" id="SOZI01000084">
    <property type="protein sequence ID" value="TNY19806.1"/>
    <property type="molecule type" value="Genomic_DNA"/>
</dbReference>
<comment type="catalytic activity">
    <reaction evidence="8">
        <text>pretRNA = a 3'-half-tRNA molecule with a 5'-OH end + a 5'-half-tRNA molecule with a 2',3'-cyclic phosphate end + an intron with a 2',3'-cyclic phosphate and a 5'-hydroxyl terminus.</text>
        <dbReference type="EC" id="4.6.1.16"/>
    </reaction>
</comment>
<reference evidence="16 17" key="1">
    <citation type="submission" date="2019-03" db="EMBL/GenBank/DDBJ databases">
        <title>Rhodosporidium diobovatum UCD-FST 08-225 genome sequencing, assembly, and annotation.</title>
        <authorList>
            <person name="Fakankun I.U."/>
            <person name="Fristensky B."/>
            <person name="Levin D.B."/>
        </authorList>
    </citation>
    <scope>NUCLEOTIDE SEQUENCE [LARGE SCALE GENOMIC DNA]</scope>
    <source>
        <strain evidence="16 17">UCD-FST 08-225</strain>
    </source>
</reference>
<dbReference type="Proteomes" id="UP000311382">
    <property type="component" value="Unassembled WGS sequence"/>
</dbReference>
<evidence type="ECO:0000256" key="7">
    <source>
        <dbReference type="ARBA" id="ARBA00023242"/>
    </source>
</evidence>
<sequence length="374" mass="40833">MATRAPVRLRVANQKAYLWDLDDIQYLRVQHHICGSLQGTLPQVTQQNVFLGLPLVLLPEEAVLLVRNNLAVLIDDRAAHLPPTADQAASYAASREAAIAAQREATLASEQRRKEVMEARHAGEIAAKRREKEEKRRRRGEEEKRAEAQAQAGQAGEENEGQAEGEGEGPSRIEVEVPPLREGAATTGPPTGARGLAAPPAAAAAATASTPTSHQQPSPLPAPAPPPTRDLSTVAYTIIIEPRSSSLAWYDASLPRATYTTLDAAHEVQVWSYPQTPLQEARCRVFEDLWRRGYYMGGGLRFGGDFLVYPGDPLRYHSHFTLTVLSTPSTSLMPLDLVAYGRLATGVKKAHLLASWDPDRREALYASLEWAAFG</sequence>
<evidence type="ECO:0000256" key="5">
    <source>
        <dbReference type="ARBA" id="ARBA00022694"/>
    </source>
</evidence>
<evidence type="ECO:0000256" key="4">
    <source>
        <dbReference type="ARBA" id="ARBA00022664"/>
    </source>
</evidence>
<keyword evidence="4" id="KW-0507">mRNA processing</keyword>
<dbReference type="Gene3D" id="3.40.1350.10">
    <property type="match status" value="1"/>
</dbReference>
<dbReference type="FunFam" id="3.40.1350.10:FF:000002">
    <property type="entry name" value="tRNA-splicing endonuclease subunit Sen34"/>
    <property type="match status" value="1"/>
</dbReference>
<feature type="compositionally biased region" description="Low complexity" evidence="13">
    <location>
        <begin position="183"/>
        <end position="212"/>
    </location>
</feature>
<comment type="subunit">
    <text evidence="9">tRNA splicing endonuclease is a heterotetramer composed of TSEN2, TSEN15, TSEN34/LENG5 and TSEN54. tRNA splicing endonuclease complex also contains proteins of the pre-mRNA 3'-end processing machinery such as CLP1, CPSF1, CPSF4 and CSTF2.</text>
</comment>
<dbReference type="GO" id="GO:0003676">
    <property type="term" value="F:nucleic acid binding"/>
    <property type="evidence" value="ECO:0007669"/>
    <property type="project" value="InterPro"/>
</dbReference>
<feature type="domain" description="tRNA intron endonuclease catalytic" evidence="14">
    <location>
        <begin position="281"/>
        <end position="357"/>
    </location>
</feature>
<accession>A0A5C5FU61</accession>
<dbReference type="InterPro" id="IPR006677">
    <property type="entry name" value="tRNA_intron_Endonuc_cat-like"/>
</dbReference>
<feature type="compositionally biased region" description="Acidic residues" evidence="13">
    <location>
        <begin position="157"/>
        <end position="167"/>
    </location>
</feature>
<dbReference type="OrthoDB" id="48041at2759"/>
<evidence type="ECO:0000256" key="8">
    <source>
        <dbReference type="ARBA" id="ARBA00034031"/>
    </source>
</evidence>
<dbReference type="InterPro" id="IPR036167">
    <property type="entry name" value="tRNA_intron_Endo_cat-like_sf"/>
</dbReference>
<evidence type="ECO:0000256" key="3">
    <source>
        <dbReference type="ARBA" id="ARBA00012573"/>
    </source>
</evidence>
<dbReference type="GO" id="GO:0006397">
    <property type="term" value="P:mRNA processing"/>
    <property type="evidence" value="ECO:0007669"/>
    <property type="project" value="UniProtKB-KW"/>
</dbReference>
<protein>
    <recommendedName>
        <fullName evidence="11">tRNA-splicing endonuclease subunit SEN34</fullName>
        <ecNumber evidence="3">4.6.1.16</ecNumber>
    </recommendedName>
    <alternativeName>
        <fullName evidence="10">tRNA-splicing endonuclease subunit Sen34</fullName>
    </alternativeName>
</protein>
<evidence type="ECO:0000256" key="12">
    <source>
        <dbReference type="PIRSR" id="PIRSR017250-50"/>
    </source>
</evidence>
<evidence type="ECO:0000256" key="1">
    <source>
        <dbReference type="ARBA" id="ARBA00004604"/>
    </source>
</evidence>
<dbReference type="STRING" id="5288.A0A5C5FU61"/>
<evidence type="ECO:0000313" key="17">
    <source>
        <dbReference type="Proteomes" id="UP000311382"/>
    </source>
</evidence>
<dbReference type="InterPro" id="IPR016690">
    <property type="entry name" value="TSEN34"/>
</dbReference>
<dbReference type="PANTHER" id="PTHR13070:SF0">
    <property type="entry name" value="TRNA-SPLICING ENDONUCLEASE SUBUNIT SEN34"/>
    <property type="match status" value="1"/>
</dbReference>
<keyword evidence="7" id="KW-0539">Nucleus</keyword>
<evidence type="ECO:0000256" key="11">
    <source>
        <dbReference type="ARBA" id="ARBA00070870"/>
    </source>
</evidence>
<evidence type="ECO:0000256" key="2">
    <source>
        <dbReference type="ARBA" id="ARBA00008078"/>
    </source>
</evidence>